<dbReference type="Proteomes" id="UP000663879">
    <property type="component" value="Unassembled WGS sequence"/>
</dbReference>
<reference evidence="1" key="1">
    <citation type="submission" date="2021-02" db="EMBL/GenBank/DDBJ databases">
        <authorList>
            <person name="Nowell W R."/>
        </authorList>
    </citation>
    <scope>NUCLEOTIDE SEQUENCE</scope>
    <source>
        <strain evidence="1">Ploen Becks lab</strain>
    </source>
</reference>
<evidence type="ECO:0000313" key="2">
    <source>
        <dbReference type="Proteomes" id="UP000663879"/>
    </source>
</evidence>
<comment type="caution">
    <text evidence="1">The sequence shown here is derived from an EMBL/GenBank/DDBJ whole genome shotgun (WGS) entry which is preliminary data.</text>
</comment>
<gene>
    <name evidence="1" type="ORF">OXX778_LOCUS10433</name>
</gene>
<accession>A0A813YAD0</accession>
<sequence>MDSKDKLVTFHEISSTDQKERVLYLIKIGALFPERECDKCQTKCRLAKRKIVDEFSWRCSKCTKYYSIKHGSFFEQFNKTSILKVLEVIEYWSKGRKQCDMEQTLNISKPTSIRICKFLRQLCYLDLDKDNFRCGGPNQIVEIDESVFNKVKYNKGKDMVHKTKEKQLWVFGFKDRAKNKLNHSKEFIDKRTGCNTNSVESIWLKCKSKIRIMNGVSRLYLQEYLDEVMWRHNECRIANKDPKKELKYTRKVAFAKTINLINVNNMDKLNKRIEKVERKHETEAMKLKLQNKRLTFYRDEFVISHNRIINRQDLNYSNVDVFEINESEDEIEKDVNILEDEMLIYETVGQFLRSTQTDASSFNYKIKRKITEVKKESDKVFL</sequence>
<organism evidence="1 2">
    <name type="scientific">Brachionus calyciflorus</name>
    <dbReference type="NCBI Taxonomy" id="104777"/>
    <lineage>
        <taxon>Eukaryota</taxon>
        <taxon>Metazoa</taxon>
        <taxon>Spiralia</taxon>
        <taxon>Gnathifera</taxon>
        <taxon>Rotifera</taxon>
        <taxon>Eurotatoria</taxon>
        <taxon>Monogononta</taxon>
        <taxon>Pseudotrocha</taxon>
        <taxon>Ploima</taxon>
        <taxon>Brachionidae</taxon>
        <taxon>Brachionus</taxon>
    </lineage>
</organism>
<keyword evidence="2" id="KW-1185">Reference proteome</keyword>
<name>A0A813YAD0_9BILA</name>
<dbReference type="PANTHER" id="PTHR47163:SF2">
    <property type="entry name" value="SI:DKEY-17M8.2"/>
    <property type="match status" value="1"/>
</dbReference>
<dbReference type="EMBL" id="CAJNOC010001652">
    <property type="protein sequence ID" value="CAF0881397.1"/>
    <property type="molecule type" value="Genomic_DNA"/>
</dbReference>
<dbReference type="AlphaFoldDB" id="A0A813YAD0"/>
<dbReference type="OrthoDB" id="424490at2759"/>
<proteinExistence type="predicted"/>
<evidence type="ECO:0008006" key="3">
    <source>
        <dbReference type="Google" id="ProtNLM"/>
    </source>
</evidence>
<dbReference type="InterPro" id="IPR053164">
    <property type="entry name" value="IS1016-like_transposase"/>
</dbReference>
<dbReference type="PANTHER" id="PTHR47163">
    <property type="entry name" value="DDE_TNP_IS1595 DOMAIN-CONTAINING PROTEIN"/>
    <property type="match status" value="1"/>
</dbReference>
<protein>
    <recommendedName>
        <fullName evidence="3">Transposase</fullName>
    </recommendedName>
</protein>
<evidence type="ECO:0000313" key="1">
    <source>
        <dbReference type="EMBL" id="CAF0881397.1"/>
    </source>
</evidence>